<dbReference type="InterPro" id="IPR046342">
    <property type="entry name" value="CBS_dom_sf"/>
</dbReference>
<keyword evidence="11" id="KW-1185">Reference proteome</keyword>
<evidence type="ECO:0000256" key="3">
    <source>
        <dbReference type="ARBA" id="ARBA00022737"/>
    </source>
</evidence>
<comment type="subcellular location">
    <subcellularLocation>
        <location evidence="1">Membrane</location>
        <topology evidence="1">Multi-pass membrane protein</topology>
    </subcellularLocation>
</comment>
<accession>A0A9W8GHY8</accession>
<keyword evidence="4 6" id="KW-1133">Transmembrane helix</keyword>
<dbReference type="InterPro" id="IPR044751">
    <property type="entry name" value="Ion_transp-like_CBS"/>
</dbReference>
<evidence type="ECO:0000256" key="4">
    <source>
        <dbReference type="ARBA" id="ARBA00022989"/>
    </source>
</evidence>
<dbReference type="Pfam" id="PF01595">
    <property type="entry name" value="CNNM"/>
    <property type="match status" value="1"/>
</dbReference>
<keyword evidence="5 6" id="KW-0472">Membrane</keyword>
<feature type="transmembrane region" description="Helical" evidence="7">
    <location>
        <begin position="147"/>
        <end position="166"/>
    </location>
</feature>
<name>A0A9W8GHY8_9FUNG</name>
<reference evidence="10" key="1">
    <citation type="submission" date="2022-07" db="EMBL/GenBank/DDBJ databases">
        <title>Phylogenomic reconstructions and comparative analyses of Kickxellomycotina fungi.</title>
        <authorList>
            <person name="Reynolds N.K."/>
            <person name="Stajich J.E."/>
            <person name="Barry K."/>
            <person name="Grigoriev I.V."/>
            <person name="Crous P."/>
            <person name="Smith M.E."/>
        </authorList>
    </citation>
    <scope>NUCLEOTIDE SEQUENCE</scope>
    <source>
        <strain evidence="10">CBS 109367</strain>
    </source>
</reference>
<dbReference type="GO" id="GO:0016020">
    <property type="term" value="C:membrane"/>
    <property type="evidence" value="ECO:0007669"/>
    <property type="project" value="UniProtKB-SubCell"/>
</dbReference>
<dbReference type="GO" id="GO:0010960">
    <property type="term" value="P:magnesium ion homeostasis"/>
    <property type="evidence" value="ECO:0007669"/>
    <property type="project" value="InterPro"/>
</dbReference>
<feature type="signal peptide" evidence="8">
    <location>
        <begin position="1"/>
        <end position="32"/>
    </location>
</feature>
<evidence type="ECO:0000256" key="1">
    <source>
        <dbReference type="ARBA" id="ARBA00004141"/>
    </source>
</evidence>
<evidence type="ECO:0000259" key="9">
    <source>
        <dbReference type="PROSITE" id="PS51846"/>
    </source>
</evidence>
<dbReference type="InterPro" id="IPR045095">
    <property type="entry name" value="ACDP"/>
</dbReference>
<protein>
    <recommendedName>
        <fullName evidence="9">CNNM transmembrane domain-containing protein</fullName>
    </recommendedName>
</protein>
<organism evidence="10 11">
    <name type="scientific">Coemansia spiralis</name>
    <dbReference type="NCBI Taxonomy" id="417178"/>
    <lineage>
        <taxon>Eukaryota</taxon>
        <taxon>Fungi</taxon>
        <taxon>Fungi incertae sedis</taxon>
        <taxon>Zoopagomycota</taxon>
        <taxon>Kickxellomycotina</taxon>
        <taxon>Kickxellomycetes</taxon>
        <taxon>Kickxellales</taxon>
        <taxon>Kickxellaceae</taxon>
        <taxon>Coemansia</taxon>
    </lineage>
</organism>
<dbReference type="PROSITE" id="PS51846">
    <property type="entry name" value="CNNM"/>
    <property type="match status" value="1"/>
</dbReference>
<sequence length="561" mass="59714">MAPPSISRFGQRAAAAVSLAVAAALIALPAEASLIPVLPSSTVDPNLPDPSSGGSDPNIPIGSADFYFRLVVCAVLVVVGGLLAGLTLGLMSLDEVNLQILATCGSEAQRVYAQRIQPIRKNGHWLLVTLLLGNTVINETLPIVMDSILGGGVMAVLVSTAAIVLFGEIIPQSLCARYGLAIGAFFAYPVRILQYILAPLGYPIALLLDYVLGAAHGVTYKKAQLKELVSLSDTAHGGNLSADEVTIIRGALELSEKLVIDVMTDLSNVYMVDINSRLNRRLLTEMVRRGHSRVPVFDGERTDIVGVLLVKSLILLDPDDAVPVRDARIAPIPLVTPDTSLYDILNAFQEGGSHMAVVMGPPHLSRRGSMVIAANRSGKTKNKARTKKYNNLTFPPVTAVEAVAAASEASSDTGTIAVPPEYSSLEATPLLADMNSPSVYSSGFSTHNPTRRSSNYILSGGAAANRRQSQLLDTDSSFLAPISDEVLRSYVPIGIITLEDVIEELIQEEIIDETDVFVDMRKRVKVVRATSHAVYAAQGGAPVRFSTPTHFARASMSTGDL</sequence>
<proteinExistence type="predicted"/>
<dbReference type="PANTHER" id="PTHR12064">
    <property type="entry name" value="METAL TRANSPORTER CNNM"/>
    <property type="match status" value="1"/>
</dbReference>
<dbReference type="FunFam" id="3.10.580.10:FF:000006">
    <property type="entry name" value="DUF21 and CBS domain protein"/>
    <property type="match status" value="1"/>
</dbReference>
<evidence type="ECO:0000256" key="7">
    <source>
        <dbReference type="SAM" id="Phobius"/>
    </source>
</evidence>
<dbReference type="GO" id="GO:0030026">
    <property type="term" value="P:intracellular manganese ion homeostasis"/>
    <property type="evidence" value="ECO:0007669"/>
    <property type="project" value="TreeGrafter"/>
</dbReference>
<feature type="chain" id="PRO_5040819540" description="CNNM transmembrane domain-containing protein" evidence="8">
    <location>
        <begin position="33"/>
        <end position="561"/>
    </location>
</feature>
<dbReference type="CDD" id="cd04590">
    <property type="entry name" value="CBS_pair_CorC_HlyC_assoc"/>
    <property type="match status" value="1"/>
</dbReference>
<dbReference type="Proteomes" id="UP001151516">
    <property type="component" value="Unassembled WGS sequence"/>
</dbReference>
<feature type="domain" description="CNNM transmembrane" evidence="9">
    <location>
        <begin position="62"/>
        <end position="244"/>
    </location>
</feature>
<keyword evidence="2 6" id="KW-0812">Transmembrane</keyword>
<evidence type="ECO:0000256" key="5">
    <source>
        <dbReference type="ARBA" id="ARBA00023136"/>
    </source>
</evidence>
<evidence type="ECO:0000256" key="8">
    <source>
        <dbReference type="SAM" id="SignalP"/>
    </source>
</evidence>
<dbReference type="SUPFAM" id="SSF54631">
    <property type="entry name" value="CBS-domain pair"/>
    <property type="match status" value="1"/>
</dbReference>
<feature type="transmembrane region" description="Helical" evidence="7">
    <location>
        <begin position="124"/>
        <end position="141"/>
    </location>
</feature>
<evidence type="ECO:0000256" key="6">
    <source>
        <dbReference type="PROSITE-ProRule" id="PRU01193"/>
    </source>
</evidence>
<evidence type="ECO:0000313" key="10">
    <source>
        <dbReference type="EMBL" id="KAJ2686249.1"/>
    </source>
</evidence>
<feature type="transmembrane region" description="Helical" evidence="7">
    <location>
        <begin position="66"/>
        <end position="91"/>
    </location>
</feature>
<evidence type="ECO:0000313" key="11">
    <source>
        <dbReference type="Proteomes" id="UP001151516"/>
    </source>
</evidence>
<dbReference type="OrthoDB" id="5353557at2759"/>
<comment type="caution">
    <text evidence="10">The sequence shown here is derived from an EMBL/GenBank/DDBJ whole genome shotgun (WGS) entry which is preliminary data.</text>
</comment>
<dbReference type="AlphaFoldDB" id="A0A9W8GHY8"/>
<dbReference type="GO" id="GO:0005737">
    <property type="term" value="C:cytoplasm"/>
    <property type="evidence" value="ECO:0007669"/>
    <property type="project" value="TreeGrafter"/>
</dbReference>
<gene>
    <name evidence="10" type="ORF">IWW39_003762</name>
</gene>
<dbReference type="InterPro" id="IPR002550">
    <property type="entry name" value="CNNM"/>
</dbReference>
<dbReference type="EMBL" id="JANBTX010000116">
    <property type="protein sequence ID" value="KAJ2686249.1"/>
    <property type="molecule type" value="Genomic_DNA"/>
</dbReference>
<evidence type="ECO:0000256" key="2">
    <source>
        <dbReference type="ARBA" id="ARBA00022692"/>
    </source>
</evidence>
<dbReference type="PANTHER" id="PTHR12064:SF97">
    <property type="entry name" value="METAL TRANSPORTER CNNM-5"/>
    <property type="match status" value="1"/>
</dbReference>
<keyword evidence="3" id="KW-0677">Repeat</keyword>
<keyword evidence="8" id="KW-0732">Signal</keyword>
<feature type="transmembrane region" description="Helical" evidence="7">
    <location>
        <begin position="178"/>
        <end position="196"/>
    </location>
</feature>
<dbReference type="Gene3D" id="3.10.580.10">
    <property type="entry name" value="CBS-domain"/>
    <property type="match status" value="2"/>
</dbReference>